<dbReference type="Gene3D" id="1.20.120.30">
    <property type="entry name" value="Aspartate receptor, ligand-binding domain"/>
    <property type="match status" value="1"/>
</dbReference>
<keyword evidence="4" id="KW-1185">Reference proteome</keyword>
<dbReference type="eggNOG" id="COG2200">
    <property type="taxonomic scope" value="Bacteria"/>
</dbReference>
<reference evidence="3 4" key="1">
    <citation type="journal article" date="2009" name="J. Bacteriol.">
        <title>Complete and draft genome sequences of six members of the Aquificales.</title>
        <authorList>
            <person name="Reysenbach A.L."/>
            <person name="Hamamura N."/>
            <person name="Podar M."/>
            <person name="Griffiths E."/>
            <person name="Ferreira S."/>
            <person name="Hochstein R."/>
            <person name="Heidelberg J."/>
            <person name="Johnson J."/>
            <person name="Mead D."/>
            <person name="Pohorille A."/>
            <person name="Sarmiento M."/>
            <person name="Schweighofer K."/>
            <person name="Seshadri R."/>
            <person name="Voytek M.A."/>
        </authorList>
    </citation>
    <scope>NUCLEOTIDE SEQUENCE [LARGE SCALE GENOMIC DNA]</scope>
    <source>
        <strain evidence="4">DSM 14350 / EX-H1</strain>
    </source>
</reference>
<dbReference type="Pfam" id="PF00563">
    <property type="entry name" value="EAL"/>
    <property type="match status" value="1"/>
</dbReference>
<dbReference type="InterPro" id="IPR012292">
    <property type="entry name" value="Globin/Proto"/>
</dbReference>
<dbReference type="Pfam" id="PF00990">
    <property type="entry name" value="GGDEF"/>
    <property type="match status" value="1"/>
</dbReference>
<dbReference type="SMART" id="SM00052">
    <property type="entry name" value="EAL"/>
    <property type="match status" value="1"/>
</dbReference>
<dbReference type="InterPro" id="IPR043128">
    <property type="entry name" value="Rev_trsase/Diguanyl_cyclase"/>
</dbReference>
<gene>
    <name evidence="3" type="ordered locus">PERMA_1004</name>
</gene>
<dbReference type="Gene3D" id="3.30.70.270">
    <property type="match status" value="1"/>
</dbReference>
<dbReference type="Gene3D" id="1.10.490.10">
    <property type="entry name" value="Globins"/>
    <property type="match status" value="1"/>
</dbReference>
<dbReference type="InterPro" id="IPR029787">
    <property type="entry name" value="Nucleotide_cyclase"/>
</dbReference>
<dbReference type="PANTHER" id="PTHR33121">
    <property type="entry name" value="CYCLIC DI-GMP PHOSPHODIESTERASE PDEF"/>
    <property type="match status" value="1"/>
</dbReference>
<evidence type="ECO:0000313" key="3">
    <source>
        <dbReference type="EMBL" id="ACO04386.1"/>
    </source>
</evidence>
<dbReference type="InterPro" id="IPR044398">
    <property type="entry name" value="Globin-sensor_dom"/>
</dbReference>
<dbReference type="EMBL" id="CP001230">
    <property type="protein sequence ID" value="ACO04386.1"/>
    <property type="molecule type" value="Genomic_DNA"/>
</dbReference>
<dbReference type="PaxDb" id="123214-PERMA_1004"/>
<dbReference type="GO" id="GO:0020037">
    <property type="term" value="F:heme binding"/>
    <property type="evidence" value="ECO:0007669"/>
    <property type="project" value="InterPro"/>
</dbReference>
<feature type="domain" description="EAL" evidence="1">
    <location>
        <begin position="416"/>
        <end position="664"/>
    </location>
</feature>
<sequence length="664" mass="78259">MISLSYLTHYIEPIIDKYKEDILKDKNLSEFFESDQEIEDVADKIKHFLEEAFKKEDEDEIKELFFALGYSHASKDVPFVNVVSGLNYIKNEIYKKIFEDDQYKLLVPFLNTFFDIGINYFSKGYLHYNVESFINEYEIFDIWRYKDYKRYLIEWAINISKYIDGKSAKLPELDPEKCDLYKVLSSFDFQVKCPDKDTYEQILRVHKAVHNIGRSVVYYVNSKRYMEAYFLYKTFLAEVYRLLNDIDTVNFMFEMNKEDIFFKTILEKTKKETPYITIINVRNLKIINKFYGTETGDKVLHSVTRILHEMLDFSQNIFIKGYSGDFYILHRYRLQHPYNFGRFLKKSLESIVIKNSIDIKFKVSIAILEIGDILDKKELRKILNHAIQKAKEIPDEVIFFSKKQIEEQFFSEIHTVFKNVTVIEKAFKENRIDVFFQPIVSLSTGKVNHLEALARINQGDRFIPAGAFIDLIYDMNLIQELDLSVLRKVYDYRKYIQKITDTIFINVSAASISSPEFVKELVQKISRMKKEGIETIIELTEQSFLENIDLIKFLRKEQNFIFAVDDFGTGYSSVRTVYDLSEIDAIRYLKIDGSLIKNIDKSDKDIKPVETIVSFAKTLGLETIAEFVENKVIADKLKDIKVEYGQGYYFYKPSEIKNLITDLT</sequence>
<dbReference type="SUPFAM" id="SSF141868">
    <property type="entry name" value="EAL domain-like"/>
    <property type="match status" value="1"/>
</dbReference>
<protein>
    <submittedName>
        <fullName evidence="3">Eal/pas/ggdef domain protein</fullName>
    </submittedName>
</protein>
<dbReference type="eggNOG" id="COG2199">
    <property type="taxonomic scope" value="Bacteria"/>
</dbReference>
<dbReference type="InterPro" id="IPR000160">
    <property type="entry name" value="GGDEF_dom"/>
</dbReference>
<organism evidence="3 4">
    <name type="scientific">Persephonella marina (strain DSM 14350 / EX-H1)</name>
    <dbReference type="NCBI Taxonomy" id="123214"/>
    <lineage>
        <taxon>Bacteria</taxon>
        <taxon>Pseudomonadati</taxon>
        <taxon>Aquificota</taxon>
        <taxon>Aquificia</taxon>
        <taxon>Aquificales</taxon>
        <taxon>Hydrogenothermaceae</taxon>
        <taxon>Persephonella</taxon>
    </lineage>
</organism>
<name>C0QQ44_PERMH</name>
<dbReference type="SUPFAM" id="SSF55073">
    <property type="entry name" value="Nucleotide cyclase"/>
    <property type="match status" value="1"/>
</dbReference>
<dbReference type="CDD" id="cd01948">
    <property type="entry name" value="EAL"/>
    <property type="match status" value="1"/>
</dbReference>
<feature type="domain" description="GGDEF" evidence="2">
    <location>
        <begin position="272"/>
        <end position="402"/>
    </location>
</feature>
<dbReference type="Proteomes" id="UP000001366">
    <property type="component" value="Chromosome"/>
</dbReference>
<dbReference type="KEGG" id="pmx:PERMA_1004"/>
<dbReference type="Pfam" id="PF11563">
    <property type="entry name" value="Protoglobin"/>
    <property type="match status" value="1"/>
</dbReference>
<dbReference type="AlphaFoldDB" id="C0QQ44"/>
<dbReference type="InterPro" id="IPR035919">
    <property type="entry name" value="EAL_sf"/>
</dbReference>
<evidence type="ECO:0000259" key="1">
    <source>
        <dbReference type="PROSITE" id="PS50883"/>
    </source>
</evidence>
<dbReference type="HOGENOM" id="CLU_414427_0_0_0"/>
<dbReference type="InterPro" id="IPR050706">
    <property type="entry name" value="Cyclic-di-GMP_PDE-like"/>
</dbReference>
<dbReference type="GO" id="GO:0071111">
    <property type="term" value="F:cyclic-guanylate-specific phosphodiesterase activity"/>
    <property type="evidence" value="ECO:0007669"/>
    <property type="project" value="InterPro"/>
</dbReference>
<dbReference type="GO" id="GO:0019825">
    <property type="term" value="F:oxygen binding"/>
    <property type="evidence" value="ECO:0007669"/>
    <property type="project" value="InterPro"/>
</dbReference>
<evidence type="ECO:0000313" key="4">
    <source>
        <dbReference type="Proteomes" id="UP000001366"/>
    </source>
</evidence>
<dbReference type="InterPro" id="IPR001633">
    <property type="entry name" value="EAL_dom"/>
</dbReference>
<dbReference type="OrthoDB" id="7057390at2"/>
<dbReference type="PANTHER" id="PTHR33121:SF70">
    <property type="entry name" value="SIGNALING PROTEIN YKOW"/>
    <property type="match status" value="1"/>
</dbReference>
<dbReference type="STRING" id="123214.PERMA_1004"/>
<dbReference type="RefSeq" id="WP_012676624.1">
    <property type="nucleotide sequence ID" value="NC_012440.1"/>
</dbReference>
<evidence type="ECO:0000259" key="2">
    <source>
        <dbReference type="PROSITE" id="PS50887"/>
    </source>
</evidence>
<proteinExistence type="predicted"/>
<dbReference type="PROSITE" id="PS50887">
    <property type="entry name" value="GGDEF"/>
    <property type="match status" value="1"/>
</dbReference>
<dbReference type="PROSITE" id="PS50883">
    <property type="entry name" value="EAL"/>
    <property type="match status" value="1"/>
</dbReference>
<dbReference type="Gene3D" id="3.20.20.450">
    <property type="entry name" value="EAL domain"/>
    <property type="match status" value="1"/>
</dbReference>
<accession>C0QQ44</accession>